<sequence>MALRSARVVTGRTNQSDNRDQRWASARASRSARKPPPRPNTAGARSSARVAMNDGYGSQRSERSTGGGLFSSHRQLPPSNNQNLSGRRTSESILTSSRGPLRKQSSNMWHHSLPKDHNPWNAGLDTQRIAHELEWDDQQLDEEGMTSARLARAKAFAANHFVHKEMHPHTKKFTPQFRDLDERAMVATLCHTRAFAKNLRELKYKNRRLANRSSQNVIECMTLDDAPLPAYDGPGGAGDAGFADFAAVDTKPYSTGVLSKAATGVRSLKELQYRRSQEHVAAGRVWLARDASYLPPGMHFRRVNAFHRDTYVTR</sequence>
<dbReference type="EMBL" id="HBIU01045197">
    <property type="protein sequence ID" value="CAE0641525.1"/>
    <property type="molecule type" value="Transcribed_RNA"/>
</dbReference>
<evidence type="ECO:0000313" key="3">
    <source>
        <dbReference type="EMBL" id="CAE0641525.1"/>
    </source>
</evidence>
<protein>
    <submittedName>
        <fullName evidence="3">Uncharacterized protein</fullName>
    </submittedName>
</protein>
<dbReference type="AlphaFoldDB" id="A0A6S9FFD9"/>
<dbReference type="EMBL" id="HBIU01045191">
    <property type="protein sequence ID" value="CAE0641523.1"/>
    <property type="molecule type" value="Transcribed_RNA"/>
</dbReference>
<evidence type="ECO:0000313" key="2">
    <source>
        <dbReference type="EMBL" id="CAE0641523.1"/>
    </source>
</evidence>
<evidence type="ECO:0000256" key="1">
    <source>
        <dbReference type="SAM" id="MobiDB-lite"/>
    </source>
</evidence>
<reference evidence="3" key="1">
    <citation type="submission" date="2021-01" db="EMBL/GenBank/DDBJ databases">
        <authorList>
            <person name="Corre E."/>
            <person name="Pelletier E."/>
            <person name="Niang G."/>
            <person name="Scheremetjew M."/>
            <person name="Finn R."/>
            <person name="Kale V."/>
            <person name="Holt S."/>
            <person name="Cochrane G."/>
            <person name="Meng A."/>
            <person name="Brown T."/>
            <person name="Cohen L."/>
        </authorList>
    </citation>
    <scope>NUCLEOTIDE SEQUENCE</scope>
    <source>
        <strain evidence="3">CCMP3107</strain>
    </source>
</reference>
<organism evidence="3">
    <name type="scientific">Heterosigma akashiwo</name>
    <name type="common">Chromophytic alga</name>
    <name type="synonym">Heterosigma carterae</name>
    <dbReference type="NCBI Taxonomy" id="2829"/>
    <lineage>
        <taxon>Eukaryota</taxon>
        <taxon>Sar</taxon>
        <taxon>Stramenopiles</taxon>
        <taxon>Ochrophyta</taxon>
        <taxon>Raphidophyceae</taxon>
        <taxon>Chattonellales</taxon>
        <taxon>Chattonellaceae</taxon>
        <taxon>Heterosigma</taxon>
    </lineage>
</organism>
<feature type="region of interest" description="Disordered" evidence="1">
    <location>
        <begin position="1"/>
        <end position="110"/>
    </location>
</feature>
<gene>
    <name evidence="2" type="ORF">HAKA00212_LOCUS20351</name>
    <name evidence="3" type="ORF">HAKA00212_LOCUS20353</name>
</gene>
<feature type="compositionally biased region" description="Polar residues" evidence="1">
    <location>
        <begin position="72"/>
        <end position="109"/>
    </location>
</feature>
<name>A0A6S9FFD9_HETAK</name>
<accession>A0A6S9FFD9</accession>
<proteinExistence type="predicted"/>